<dbReference type="Proteomes" id="UP000662373">
    <property type="component" value="Unassembled WGS sequence"/>
</dbReference>
<keyword evidence="2" id="KW-1185">Reference proteome</keyword>
<dbReference type="AlphaFoldDB" id="A0A934KK66"/>
<reference evidence="1 2" key="1">
    <citation type="submission" date="2020-09" db="EMBL/GenBank/DDBJ databases">
        <title>Draft genome of Gelidibacter salicanalis PAMC21136.</title>
        <authorList>
            <person name="Park H."/>
        </authorList>
    </citation>
    <scope>NUCLEOTIDE SEQUENCE [LARGE SCALE GENOMIC DNA]</scope>
    <source>
        <strain evidence="1 2">PAMC21136</strain>
    </source>
</reference>
<proteinExistence type="predicted"/>
<name>A0A934KK66_9FLAO</name>
<organism evidence="1 2">
    <name type="scientific">Gelidibacter salicanalis</name>
    <dbReference type="NCBI Taxonomy" id="291193"/>
    <lineage>
        <taxon>Bacteria</taxon>
        <taxon>Pseudomonadati</taxon>
        <taxon>Bacteroidota</taxon>
        <taxon>Flavobacteriia</taxon>
        <taxon>Flavobacteriales</taxon>
        <taxon>Flavobacteriaceae</taxon>
        <taxon>Gelidibacter</taxon>
    </lineage>
</organism>
<comment type="caution">
    <text evidence="1">The sequence shown here is derived from an EMBL/GenBank/DDBJ whole genome shotgun (WGS) entry which is preliminary data.</text>
</comment>
<evidence type="ECO:0000313" key="1">
    <source>
        <dbReference type="EMBL" id="MBJ7879274.1"/>
    </source>
</evidence>
<accession>A0A934KK66</accession>
<sequence length="521" mass="59210">MKHIKLIALLILVLNTVNGSGQEKLQKLSKNVKANKEVIINLNTSHVNIEIDTWNKPEVEVVAFIEGEKLSKEELQKALKNWNIDISGSGDEVTITSKGGTHSWPIDFDTSAFDVLRNFEWEMAELPQLPEMPEMPELPNLPKMPKLPELPKLPDGIGTVIFDYEAYKKDGEAYLEKWSKTYEENYGKAYKEKMKGWAREFGKTDFSTYSKNMEKWGEAYGKQFGKDYEKKMEAWGKNFEEKWGKDFGQKWAEWGEKFGEAYGKRMEDQAKIMQEHSKSMQEDVEKMQVETEARQEMQQHRQGQLKDRQEVLEKRKAVIVKSIESKAGTKVKRTIQIKMPKKAQLKLNVRHGELKLSSVITNLKADISHAALTAEHIDGRQTSINVSYSPVLINQWSLGELNLNYVDKAQIEHINRMVLSANSSNISMNTISGNAIIEGSFGTLEINKIADTFTNLNISLENSDALLVLPKTDFNLYYKGSRSKLKHPKNKNATISSFSTGDVASGKSIVVNAKFSEVIMQ</sequence>
<dbReference type="EMBL" id="JAEHJZ010000003">
    <property type="protein sequence ID" value="MBJ7879274.1"/>
    <property type="molecule type" value="Genomic_DNA"/>
</dbReference>
<evidence type="ECO:0008006" key="3">
    <source>
        <dbReference type="Google" id="ProtNLM"/>
    </source>
</evidence>
<protein>
    <recommendedName>
        <fullName evidence="3">DUF4097 domain-containing protein</fullName>
    </recommendedName>
</protein>
<dbReference type="RefSeq" id="WP_199596725.1">
    <property type="nucleotide sequence ID" value="NZ_JAEHJZ010000003.1"/>
</dbReference>
<evidence type="ECO:0000313" key="2">
    <source>
        <dbReference type="Proteomes" id="UP000662373"/>
    </source>
</evidence>
<gene>
    <name evidence="1" type="ORF">JEM65_01210</name>
</gene>